<comment type="caution">
    <text evidence="4">The sequence shown here is derived from an EMBL/GenBank/DDBJ whole genome shotgun (WGS) entry which is preliminary data.</text>
</comment>
<dbReference type="EMBL" id="CAJOBQ010002180">
    <property type="protein sequence ID" value="CAF4544008.1"/>
    <property type="molecule type" value="Genomic_DNA"/>
</dbReference>
<evidence type="ECO:0000313" key="3">
    <source>
        <dbReference type="EMBL" id="CAF4544008.1"/>
    </source>
</evidence>
<name>A0A821T6R2_9BILA</name>
<evidence type="ECO:0000313" key="4">
    <source>
        <dbReference type="EMBL" id="CAF4871224.1"/>
    </source>
</evidence>
<sequence>MSFIETKNYLSDRLSFPEIVYRSESISLRQNSSINPEIKPLSLLQKLSSFSTRRNNQSNVLSTDMVQQQLNELLNEPISEQYQRHFRKYFGGNITTKTFTIHEFAHLFHVTSLLKFNISEDIIRIARLLWITPMSVKAFILFKLLDVNDDGNISIEEIRLFYEHYLSELRFLKEQNRLNGAADSLYLIIIPDQDKEEDEENSCLQLFWMYIKNNTSRIAFILLNIPIRIGSIVYVIVDRVGVMLVNFNYTIAISKMLKQTMTIIRRLCFLRLIIPVDDHIDPHRLVGTILFISSIVHTFGHVIQFATHTEGNE</sequence>
<dbReference type="InterPro" id="IPR011992">
    <property type="entry name" value="EF-hand-dom_pair"/>
</dbReference>
<keyword evidence="1" id="KW-0106">Calcium</keyword>
<accession>A0A821T6R2</accession>
<dbReference type="GO" id="GO:0005509">
    <property type="term" value="F:calcium ion binding"/>
    <property type="evidence" value="ECO:0007669"/>
    <property type="project" value="InterPro"/>
</dbReference>
<dbReference type="SUPFAM" id="SSF47473">
    <property type="entry name" value="EF-hand"/>
    <property type="match status" value="1"/>
</dbReference>
<evidence type="ECO:0000259" key="2">
    <source>
        <dbReference type="PROSITE" id="PS50222"/>
    </source>
</evidence>
<evidence type="ECO:0000313" key="5">
    <source>
        <dbReference type="Proteomes" id="UP000663838"/>
    </source>
</evidence>
<dbReference type="Proteomes" id="UP000663838">
    <property type="component" value="Unassembled WGS sequence"/>
</dbReference>
<dbReference type="PROSITE" id="PS50222">
    <property type="entry name" value="EF_HAND_2"/>
    <property type="match status" value="1"/>
</dbReference>
<feature type="domain" description="EF-hand" evidence="2">
    <location>
        <begin position="141"/>
        <end position="168"/>
    </location>
</feature>
<dbReference type="PROSITE" id="PS00018">
    <property type="entry name" value="EF_HAND_1"/>
    <property type="match status" value="1"/>
</dbReference>
<evidence type="ECO:0000256" key="1">
    <source>
        <dbReference type="ARBA" id="ARBA00022837"/>
    </source>
</evidence>
<organism evidence="4 5">
    <name type="scientific">Rotaria socialis</name>
    <dbReference type="NCBI Taxonomy" id="392032"/>
    <lineage>
        <taxon>Eukaryota</taxon>
        <taxon>Metazoa</taxon>
        <taxon>Spiralia</taxon>
        <taxon>Gnathifera</taxon>
        <taxon>Rotifera</taxon>
        <taxon>Eurotatoria</taxon>
        <taxon>Bdelloidea</taxon>
        <taxon>Philodinida</taxon>
        <taxon>Philodinidae</taxon>
        <taxon>Rotaria</taxon>
    </lineage>
</organism>
<proteinExistence type="predicted"/>
<dbReference type="AlphaFoldDB" id="A0A821T6R2"/>
<dbReference type="InterPro" id="IPR002048">
    <property type="entry name" value="EF_hand_dom"/>
</dbReference>
<gene>
    <name evidence="4" type="ORF">TOA249_LOCUS28499</name>
    <name evidence="3" type="ORF">TSG867_LOCUS24180</name>
</gene>
<dbReference type="EMBL" id="CAJOBS010003987">
    <property type="protein sequence ID" value="CAF4871224.1"/>
    <property type="molecule type" value="Genomic_DNA"/>
</dbReference>
<dbReference type="InterPro" id="IPR018247">
    <property type="entry name" value="EF_Hand_1_Ca_BS"/>
</dbReference>
<dbReference type="Proteomes" id="UP000663862">
    <property type="component" value="Unassembled WGS sequence"/>
</dbReference>
<protein>
    <recommendedName>
        <fullName evidence="2">EF-hand domain-containing protein</fullName>
    </recommendedName>
</protein>
<reference evidence="4" key="1">
    <citation type="submission" date="2021-02" db="EMBL/GenBank/DDBJ databases">
        <authorList>
            <person name="Nowell W R."/>
        </authorList>
    </citation>
    <scope>NUCLEOTIDE SEQUENCE</scope>
</reference>